<name>A0A915JQN4_ROMCU</name>
<sequence length="124" mass="13248">MPNYSKKQTHRKPRINTDKGEYRLAIRLLCNYEFFCRGHSGRQSGSGDGGCAGDCCGNRGRDSGSGGARDCCGLRGTGSGSNGGGFCGCGSRPGHCNSYSLWGGARRLHYCRDKHIKDIGDIGH</sequence>
<protein>
    <submittedName>
        <fullName evidence="2">Uncharacterized protein</fullName>
    </submittedName>
</protein>
<dbReference type="Proteomes" id="UP000887565">
    <property type="component" value="Unplaced"/>
</dbReference>
<evidence type="ECO:0000313" key="2">
    <source>
        <dbReference type="WBParaSite" id="nRc.2.0.1.t28515-RA"/>
    </source>
</evidence>
<dbReference type="AlphaFoldDB" id="A0A915JQN4"/>
<evidence type="ECO:0000313" key="1">
    <source>
        <dbReference type="Proteomes" id="UP000887565"/>
    </source>
</evidence>
<proteinExistence type="predicted"/>
<dbReference type="WBParaSite" id="nRc.2.0.1.t28515-RA">
    <property type="protein sequence ID" value="nRc.2.0.1.t28515-RA"/>
    <property type="gene ID" value="nRc.2.0.1.g28515"/>
</dbReference>
<reference evidence="2" key="1">
    <citation type="submission" date="2022-11" db="UniProtKB">
        <authorList>
            <consortium name="WormBaseParasite"/>
        </authorList>
    </citation>
    <scope>IDENTIFICATION</scope>
</reference>
<accession>A0A915JQN4</accession>
<keyword evidence="1" id="KW-1185">Reference proteome</keyword>
<organism evidence="1 2">
    <name type="scientific">Romanomermis culicivorax</name>
    <name type="common">Nematode worm</name>
    <dbReference type="NCBI Taxonomy" id="13658"/>
    <lineage>
        <taxon>Eukaryota</taxon>
        <taxon>Metazoa</taxon>
        <taxon>Ecdysozoa</taxon>
        <taxon>Nematoda</taxon>
        <taxon>Enoplea</taxon>
        <taxon>Dorylaimia</taxon>
        <taxon>Mermithida</taxon>
        <taxon>Mermithoidea</taxon>
        <taxon>Mermithidae</taxon>
        <taxon>Romanomermis</taxon>
    </lineage>
</organism>